<dbReference type="Gene3D" id="1.25.40.20">
    <property type="entry name" value="Ankyrin repeat-containing domain"/>
    <property type="match status" value="2"/>
</dbReference>
<organism evidence="1 2">
    <name type="scientific">Paraburkholderia ferrariae</name>
    <dbReference type="NCBI Taxonomy" id="386056"/>
    <lineage>
        <taxon>Bacteria</taxon>
        <taxon>Pseudomonadati</taxon>
        <taxon>Pseudomonadota</taxon>
        <taxon>Betaproteobacteria</taxon>
        <taxon>Burkholderiales</taxon>
        <taxon>Burkholderiaceae</taxon>
        <taxon>Paraburkholderia</taxon>
    </lineage>
</organism>
<proteinExistence type="predicted"/>
<keyword evidence="2" id="KW-1185">Reference proteome</keyword>
<protein>
    <submittedName>
        <fullName evidence="1">Ankyrin repeat domain-containing protein</fullName>
    </submittedName>
</protein>
<name>A0ABU9RUH5_9BURK</name>
<dbReference type="EMBL" id="JAYMRV010000005">
    <property type="protein sequence ID" value="MEM5423173.1"/>
    <property type="molecule type" value="Genomic_DNA"/>
</dbReference>
<sequence length="264" mass="27820">MRAIYNNDAETVQVLLKAGAETEYFGSNRSVNPFPLAASLSSWTPEAAAAKMAILRTLLATHPALISQVDDEGDNALYRAAGALSKFGGDEVIDLLSKAGVAVNQPNKYGRTPIFAVAPFKDNNAAEKLMQLLAIGANPNQQNAGGETPLIYLFDWSGAVPSVQAAMVEVLLDHGANPNLTAADIDRTTALTRSALMANPEAVATLLAHGARVPAASPNWPPLPARVHERGDIAARCGCDAGSAARYRRVEALLQAADKPELVK</sequence>
<dbReference type="Pfam" id="PF12796">
    <property type="entry name" value="Ank_2"/>
    <property type="match status" value="1"/>
</dbReference>
<dbReference type="Proteomes" id="UP001489897">
    <property type="component" value="Unassembled WGS sequence"/>
</dbReference>
<dbReference type="PANTHER" id="PTHR24118:SF99">
    <property type="entry name" value="POTE ANKYRIN DOMAIN FAMILY MEMBER 3C-RELATED"/>
    <property type="match status" value="1"/>
</dbReference>
<dbReference type="PANTHER" id="PTHR24118">
    <property type="entry name" value="POTE ANKYRIN DOMAIN"/>
    <property type="match status" value="1"/>
</dbReference>
<gene>
    <name evidence="1" type="ORF">VSR73_19125</name>
</gene>
<evidence type="ECO:0000313" key="2">
    <source>
        <dbReference type="Proteomes" id="UP001489897"/>
    </source>
</evidence>
<comment type="caution">
    <text evidence="1">The sequence shown here is derived from an EMBL/GenBank/DDBJ whole genome shotgun (WGS) entry which is preliminary data.</text>
</comment>
<dbReference type="RefSeq" id="WP_342947916.1">
    <property type="nucleotide sequence ID" value="NZ_JAYMRV010000005.1"/>
</dbReference>
<reference evidence="1 2" key="1">
    <citation type="submission" date="2024-01" db="EMBL/GenBank/DDBJ databases">
        <title>The diversity of rhizobia nodulating Mimosa spp. in eleven states of Brazil covering several biomes is determined by host plant, location, and edaphic factors.</title>
        <authorList>
            <person name="Rouws L."/>
            <person name="Barauna A."/>
            <person name="Beukes C."/>
            <person name="De Faria S.M."/>
            <person name="Gross E."/>
            <person name="Dos Reis Junior F.B."/>
            <person name="Simon M."/>
            <person name="Maluk M."/>
            <person name="Odee D.W."/>
            <person name="Kenicer G."/>
            <person name="Young J.P.W."/>
            <person name="Reis V.M."/>
            <person name="Zilli J."/>
            <person name="James E.K."/>
        </authorList>
    </citation>
    <scope>NUCLEOTIDE SEQUENCE [LARGE SCALE GENOMIC DNA]</scope>
    <source>
        <strain evidence="1 2">JPY167</strain>
    </source>
</reference>
<dbReference type="InterPro" id="IPR036770">
    <property type="entry name" value="Ankyrin_rpt-contain_sf"/>
</dbReference>
<dbReference type="SUPFAM" id="SSF48403">
    <property type="entry name" value="Ankyrin repeat"/>
    <property type="match status" value="1"/>
</dbReference>
<dbReference type="InterPro" id="IPR002110">
    <property type="entry name" value="Ankyrin_rpt"/>
</dbReference>
<accession>A0ABU9RUH5</accession>
<dbReference type="SMART" id="SM00248">
    <property type="entry name" value="ANK"/>
    <property type="match status" value="4"/>
</dbReference>
<evidence type="ECO:0000313" key="1">
    <source>
        <dbReference type="EMBL" id="MEM5423173.1"/>
    </source>
</evidence>